<dbReference type="InterPro" id="IPR010775">
    <property type="entry name" value="DUF1365"/>
</dbReference>
<protein>
    <recommendedName>
        <fullName evidence="3">DUF1365 domain-containing protein</fullName>
    </recommendedName>
</protein>
<evidence type="ECO:0000313" key="1">
    <source>
        <dbReference type="EMBL" id="MBB5083599.1"/>
    </source>
</evidence>
<dbReference type="AlphaFoldDB" id="A0A7W8ADB7"/>
<sequence>MILYECVITHARAEPVRNIFRYRSVLCLADADDRPRRSPVAPPAGRGDLDVFLARHELAADRVLTLAHHRLLGWAFDPLRVHWCFSGGRLAATVAEVRNTYGGRHRYLLRPGAREVAKDFHVSPFNEVDGFYRIDLPIPDERLRLTVTLHRQGRPPFAASVRGRRVPAMKARHILAPVFTSARIRRQGIGLYLRGLTIQPPGVNR</sequence>
<dbReference type="PANTHER" id="PTHR33973">
    <property type="entry name" value="OS07G0153300 PROTEIN"/>
    <property type="match status" value="1"/>
</dbReference>
<gene>
    <name evidence="1" type="ORF">HNR40_009104</name>
</gene>
<evidence type="ECO:0000313" key="2">
    <source>
        <dbReference type="Proteomes" id="UP000568380"/>
    </source>
</evidence>
<dbReference type="EMBL" id="JACHIN010000018">
    <property type="protein sequence ID" value="MBB5083599.1"/>
    <property type="molecule type" value="Genomic_DNA"/>
</dbReference>
<dbReference type="RefSeq" id="WP_312896771.1">
    <property type="nucleotide sequence ID" value="NZ_JACHIN010000018.1"/>
</dbReference>
<accession>A0A7W8ADB7</accession>
<dbReference type="Pfam" id="PF07103">
    <property type="entry name" value="DUF1365"/>
    <property type="match status" value="1"/>
</dbReference>
<reference evidence="1 2" key="1">
    <citation type="submission" date="2020-08" db="EMBL/GenBank/DDBJ databases">
        <title>Genomic Encyclopedia of Type Strains, Phase IV (KMG-IV): sequencing the most valuable type-strain genomes for metagenomic binning, comparative biology and taxonomic classification.</title>
        <authorList>
            <person name="Goeker M."/>
        </authorList>
    </citation>
    <scope>NUCLEOTIDE SEQUENCE [LARGE SCALE GENOMIC DNA]</scope>
    <source>
        <strain evidence="1 2">DSM 45385</strain>
    </source>
</reference>
<dbReference type="Proteomes" id="UP000568380">
    <property type="component" value="Unassembled WGS sequence"/>
</dbReference>
<proteinExistence type="predicted"/>
<evidence type="ECO:0008006" key="3">
    <source>
        <dbReference type="Google" id="ProtNLM"/>
    </source>
</evidence>
<name>A0A7W8ADB7_9ACTN</name>
<organism evidence="1 2">
    <name type="scientific">Nonomuraea endophytica</name>
    <dbReference type="NCBI Taxonomy" id="714136"/>
    <lineage>
        <taxon>Bacteria</taxon>
        <taxon>Bacillati</taxon>
        <taxon>Actinomycetota</taxon>
        <taxon>Actinomycetes</taxon>
        <taxon>Streptosporangiales</taxon>
        <taxon>Streptosporangiaceae</taxon>
        <taxon>Nonomuraea</taxon>
    </lineage>
</organism>
<dbReference type="PANTHER" id="PTHR33973:SF4">
    <property type="entry name" value="OS07G0153300 PROTEIN"/>
    <property type="match status" value="1"/>
</dbReference>
<keyword evidence="2" id="KW-1185">Reference proteome</keyword>
<comment type="caution">
    <text evidence="1">The sequence shown here is derived from an EMBL/GenBank/DDBJ whole genome shotgun (WGS) entry which is preliminary data.</text>
</comment>